<dbReference type="Proteomes" id="UP000683000">
    <property type="component" value="Unassembled WGS sequence"/>
</dbReference>
<proteinExistence type="predicted"/>
<gene>
    <name evidence="1" type="ORF">JVT61DRAFT_14184</name>
</gene>
<organism evidence="1 2">
    <name type="scientific">Boletus reticuloceps</name>
    <dbReference type="NCBI Taxonomy" id="495285"/>
    <lineage>
        <taxon>Eukaryota</taxon>
        <taxon>Fungi</taxon>
        <taxon>Dikarya</taxon>
        <taxon>Basidiomycota</taxon>
        <taxon>Agaricomycotina</taxon>
        <taxon>Agaricomycetes</taxon>
        <taxon>Agaricomycetidae</taxon>
        <taxon>Boletales</taxon>
        <taxon>Boletineae</taxon>
        <taxon>Boletaceae</taxon>
        <taxon>Boletoideae</taxon>
        <taxon>Boletus</taxon>
    </lineage>
</organism>
<evidence type="ECO:0000313" key="2">
    <source>
        <dbReference type="Proteomes" id="UP000683000"/>
    </source>
</evidence>
<comment type="caution">
    <text evidence="1">The sequence shown here is derived from an EMBL/GenBank/DDBJ whole genome shotgun (WGS) entry which is preliminary data.</text>
</comment>
<name>A0A8I2YCW3_9AGAM</name>
<keyword evidence="2" id="KW-1185">Reference proteome</keyword>
<accession>A0A8I2YCW3</accession>
<dbReference type="AlphaFoldDB" id="A0A8I2YCW3"/>
<reference evidence="1" key="1">
    <citation type="submission" date="2021-03" db="EMBL/GenBank/DDBJ databases">
        <title>Evolutionary innovations through gain and loss of genes in the ectomycorrhizal Boletales.</title>
        <authorList>
            <person name="Wu G."/>
            <person name="Miyauchi S."/>
            <person name="Morin E."/>
            <person name="Yang Z.-L."/>
            <person name="Xu J."/>
            <person name="Martin F.M."/>
        </authorList>
    </citation>
    <scope>NUCLEOTIDE SEQUENCE</scope>
    <source>
        <strain evidence="1">BR01</strain>
    </source>
</reference>
<protein>
    <submittedName>
        <fullName evidence="1">Uncharacterized protein</fullName>
    </submittedName>
</protein>
<dbReference type="EMBL" id="JAGFBS010000072">
    <property type="protein sequence ID" value="KAG6369615.1"/>
    <property type="molecule type" value="Genomic_DNA"/>
</dbReference>
<evidence type="ECO:0000313" key="1">
    <source>
        <dbReference type="EMBL" id="KAG6369615.1"/>
    </source>
</evidence>
<sequence>MSKSPGFRGFRRKCCGSLAVISGSRCSPHCVPRNYEYSQWTGDRRATATAYVLPSILSNFDIRRLLTRIIPTNAASRSIDSNAYSSITMKSRLKVVDCTDLRGLVISPFVAPKNYARTGKLFTILARLPTGISRGGNLMGHIRL</sequence>